<feature type="non-terminal residue" evidence="1">
    <location>
        <position position="83"/>
    </location>
</feature>
<organism evidence="1 2">
    <name type="scientific">Gigaspora margarita</name>
    <dbReference type="NCBI Taxonomy" id="4874"/>
    <lineage>
        <taxon>Eukaryota</taxon>
        <taxon>Fungi</taxon>
        <taxon>Fungi incertae sedis</taxon>
        <taxon>Mucoromycota</taxon>
        <taxon>Glomeromycotina</taxon>
        <taxon>Glomeromycetes</taxon>
        <taxon>Diversisporales</taxon>
        <taxon>Gigasporaceae</taxon>
        <taxon>Gigaspora</taxon>
    </lineage>
</organism>
<keyword evidence="2" id="KW-1185">Reference proteome</keyword>
<dbReference type="Proteomes" id="UP000789901">
    <property type="component" value="Unassembled WGS sequence"/>
</dbReference>
<sequence length="83" mass="9368">ADTIDNDTCIKDHSDKRQVALKSLIGHDSNSVQNPFQANVHRRQTKRIKSSMENNTTKNKVVNIKSHSGDTYTCHNCSNHGYN</sequence>
<protein>
    <submittedName>
        <fullName evidence="1">31808_t:CDS:1</fullName>
    </submittedName>
</protein>
<reference evidence="1 2" key="1">
    <citation type="submission" date="2021-06" db="EMBL/GenBank/DDBJ databases">
        <authorList>
            <person name="Kallberg Y."/>
            <person name="Tangrot J."/>
            <person name="Rosling A."/>
        </authorList>
    </citation>
    <scope>NUCLEOTIDE SEQUENCE [LARGE SCALE GENOMIC DNA]</scope>
    <source>
        <strain evidence="1 2">120-4 pot B 10/14</strain>
    </source>
</reference>
<evidence type="ECO:0000313" key="2">
    <source>
        <dbReference type="Proteomes" id="UP000789901"/>
    </source>
</evidence>
<proteinExistence type="predicted"/>
<accession>A0ABN7WBU1</accession>
<comment type="caution">
    <text evidence="1">The sequence shown here is derived from an EMBL/GenBank/DDBJ whole genome shotgun (WGS) entry which is preliminary data.</text>
</comment>
<gene>
    <name evidence="1" type="ORF">GMARGA_LOCUS29114</name>
</gene>
<dbReference type="EMBL" id="CAJVQB010038572">
    <property type="protein sequence ID" value="CAG8826404.1"/>
    <property type="molecule type" value="Genomic_DNA"/>
</dbReference>
<name>A0ABN7WBU1_GIGMA</name>
<feature type="non-terminal residue" evidence="1">
    <location>
        <position position="1"/>
    </location>
</feature>
<evidence type="ECO:0000313" key="1">
    <source>
        <dbReference type="EMBL" id="CAG8826404.1"/>
    </source>
</evidence>